<evidence type="ECO:0000256" key="8">
    <source>
        <dbReference type="ARBA" id="ARBA00022807"/>
    </source>
</evidence>
<dbReference type="EMBL" id="CP124577">
    <property type="protein sequence ID" value="WZE67073.1"/>
    <property type="molecule type" value="Genomic_DNA"/>
</dbReference>
<evidence type="ECO:0000256" key="5">
    <source>
        <dbReference type="ARBA" id="ARBA00022490"/>
    </source>
</evidence>
<feature type="active site" evidence="9">
    <location>
        <position position="169"/>
    </location>
</feature>
<dbReference type="EC" id="3.4.19.3" evidence="9"/>
<dbReference type="NCBIfam" id="TIGR00504">
    <property type="entry name" value="pyro_pdase"/>
    <property type="match status" value="1"/>
</dbReference>
<name>A0AAU6RAR7_9STAP</name>
<dbReference type="PANTHER" id="PTHR23402:SF1">
    <property type="entry name" value="PYROGLUTAMYL-PEPTIDASE I"/>
    <property type="match status" value="1"/>
</dbReference>
<dbReference type="InterPro" id="IPR000816">
    <property type="entry name" value="Peptidase_C15"/>
</dbReference>
<evidence type="ECO:0000256" key="2">
    <source>
        <dbReference type="ARBA" id="ARBA00002280"/>
    </source>
</evidence>
<protein>
    <recommendedName>
        <fullName evidence="9">Pyrrolidone-carboxylate peptidase</fullName>
        <ecNumber evidence="9">3.4.19.3</ecNumber>
    </recommendedName>
    <alternativeName>
        <fullName evidence="9">5-oxoprolyl-peptidase</fullName>
    </alternativeName>
    <alternativeName>
        <fullName evidence="9">Pyroglutamyl-peptidase I</fullName>
        <shortName evidence="9">PGP-I</shortName>
        <shortName evidence="9">Pyrase</shortName>
    </alternativeName>
</protein>
<dbReference type="GO" id="GO:0005829">
    <property type="term" value="C:cytosol"/>
    <property type="evidence" value="ECO:0007669"/>
    <property type="project" value="InterPro"/>
</dbReference>
<accession>A0AAU6RAR7</accession>
<dbReference type="HAMAP" id="MF_00417">
    <property type="entry name" value="Pyrrolid_peptidase"/>
    <property type="match status" value="1"/>
</dbReference>
<comment type="subcellular location">
    <subcellularLocation>
        <location evidence="3 9">Cytoplasm</location>
    </subcellularLocation>
</comment>
<keyword evidence="6 9" id="KW-0645">Protease</keyword>
<organism evidence="11">
    <name type="scientific">Macrococcus psychrotolerans</name>
    <dbReference type="NCBI Taxonomy" id="3039389"/>
    <lineage>
        <taxon>Bacteria</taxon>
        <taxon>Bacillati</taxon>
        <taxon>Bacillota</taxon>
        <taxon>Bacilli</taxon>
        <taxon>Bacillales</taxon>
        <taxon>Staphylococcaceae</taxon>
        <taxon>Macrococcus</taxon>
    </lineage>
</organism>
<feature type="active site" evidence="9">
    <location>
        <position position="82"/>
    </location>
</feature>
<dbReference type="AlphaFoldDB" id="A0AAU6RAR7"/>
<dbReference type="NCBIfam" id="NF009676">
    <property type="entry name" value="PRK13197.1"/>
    <property type="match status" value="1"/>
</dbReference>
<comment type="catalytic activity">
    <reaction evidence="1 9 10">
        <text>Release of an N-terminal pyroglutamyl group from a polypeptide, the second amino acid generally not being Pro.</text>
        <dbReference type="EC" id="3.4.19.3"/>
    </reaction>
</comment>
<dbReference type="PRINTS" id="PR00706">
    <property type="entry name" value="PYROGLUPTASE"/>
</dbReference>
<dbReference type="InterPro" id="IPR033694">
    <property type="entry name" value="PGPEP1_Cys_AS"/>
</dbReference>
<reference evidence="11" key="1">
    <citation type="submission" date="2023-04" db="EMBL/GenBank/DDBJ databases">
        <title>Macrococci isolated from food, foodproducing animals, and human clinical materials.</title>
        <authorList>
            <person name="Maslanova I."/>
            <person name="Svec P."/>
            <person name="Sedlacek I."/>
            <person name="Novakova D."/>
            <person name="Keller J.E."/>
            <person name="Schwendener S."/>
            <person name="Finstrlova A."/>
            <person name="Botka T."/>
            <person name="Kovarovic V."/>
            <person name="Petras P."/>
            <person name="Perreten V."/>
            <person name="Pantucek R."/>
        </authorList>
    </citation>
    <scope>NUCLEOTIDE SEQUENCE</scope>
    <source>
        <strain evidence="11">NRL/St 21/332</strain>
    </source>
</reference>
<comment type="function">
    <text evidence="2 9">Removes 5-oxoproline from various penultimate amino acid residues except L-proline.</text>
</comment>
<dbReference type="GO" id="GO:0006508">
    <property type="term" value="P:proteolysis"/>
    <property type="evidence" value="ECO:0007669"/>
    <property type="project" value="UniProtKB-KW"/>
</dbReference>
<gene>
    <name evidence="9 11" type="primary">pcp</name>
    <name evidence="11" type="ORF">QA541_02135</name>
</gene>
<dbReference type="Gene3D" id="3.40.630.20">
    <property type="entry name" value="Peptidase C15, pyroglutamyl peptidase I-like"/>
    <property type="match status" value="1"/>
</dbReference>
<keyword evidence="7 9" id="KW-0378">Hydrolase</keyword>
<comment type="subunit">
    <text evidence="9">Homotetramer.</text>
</comment>
<feature type="active site" evidence="9 10">
    <location>
        <position position="145"/>
    </location>
</feature>
<dbReference type="CDD" id="cd00501">
    <property type="entry name" value="Peptidase_C15"/>
    <property type="match status" value="1"/>
</dbReference>
<evidence type="ECO:0000256" key="10">
    <source>
        <dbReference type="PROSITE-ProRule" id="PRU10077"/>
    </source>
</evidence>
<comment type="similarity">
    <text evidence="4 9">Belongs to the peptidase C15 family.</text>
</comment>
<dbReference type="InterPro" id="IPR036440">
    <property type="entry name" value="Peptidase_C15-like_sf"/>
</dbReference>
<evidence type="ECO:0000256" key="3">
    <source>
        <dbReference type="ARBA" id="ARBA00004496"/>
    </source>
</evidence>
<evidence type="ECO:0000313" key="11">
    <source>
        <dbReference type="EMBL" id="WZE67073.1"/>
    </source>
</evidence>
<dbReference type="SUPFAM" id="SSF53182">
    <property type="entry name" value="Pyrrolidone carboxyl peptidase (pyroglutamate aminopeptidase)"/>
    <property type="match status" value="1"/>
</dbReference>
<dbReference type="PANTHER" id="PTHR23402">
    <property type="entry name" value="PROTEASE FAMILY C15 PYROGLUTAMYL-PEPTIDASE I-RELATED"/>
    <property type="match status" value="1"/>
</dbReference>
<keyword evidence="5 9" id="KW-0963">Cytoplasm</keyword>
<evidence type="ECO:0000256" key="4">
    <source>
        <dbReference type="ARBA" id="ARBA00006641"/>
    </source>
</evidence>
<evidence type="ECO:0000256" key="1">
    <source>
        <dbReference type="ARBA" id="ARBA00001770"/>
    </source>
</evidence>
<dbReference type="PROSITE" id="PS01334">
    <property type="entry name" value="PYRASE_CYS"/>
    <property type="match status" value="1"/>
</dbReference>
<evidence type="ECO:0000256" key="9">
    <source>
        <dbReference type="HAMAP-Rule" id="MF_00417"/>
    </source>
</evidence>
<proteinExistence type="inferred from homology"/>
<dbReference type="PIRSF" id="PIRSF015592">
    <property type="entry name" value="Prld-crbxl_pptds"/>
    <property type="match status" value="1"/>
</dbReference>
<dbReference type="FunFam" id="3.40.630.20:FF:000001">
    <property type="entry name" value="Pyrrolidone-carboxylate peptidase"/>
    <property type="match status" value="1"/>
</dbReference>
<evidence type="ECO:0000256" key="6">
    <source>
        <dbReference type="ARBA" id="ARBA00022670"/>
    </source>
</evidence>
<dbReference type="Pfam" id="PF01470">
    <property type="entry name" value="Peptidase_C15"/>
    <property type="match status" value="1"/>
</dbReference>
<evidence type="ECO:0000256" key="7">
    <source>
        <dbReference type="ARBA" id="ARBA00022801"/>
    </source>
</evidence>
<keyword evidence="8 9" id="KW-0788">Thiol protease</keyword>
<dbReference type="GO" id="GO:0016920">
    <property type="term" value="F:pyroglutamyl-peptidase activity"/>
    <property type="evidence" value="ECO:0007669"/>
    <property type="project" value="UniProtKB-UniRule"/>
</dbReference>
<sequence length="214" mass="23438">MILLRRVIVTGFDAFGDATINPSFEAVQGLPDTIMGAEIIKQQLPTVFQQGAEELKTTIMKNFPDIVICVGQAGGRDKITIEQVAINLIEARIPDNAGVQPSGIPIHEDGDNAYFSNLPVKAIVKSIQDHEIPAEVSYSAGTFVCNEIMYQLLYMIQNEFPSIRGGFIHVPFAPEQTDTHPSMPIATVTEALHLAIEAALTYQEDIQYTTGLIH</sequence>
<dbReference type="InterPro" id="IPR016125">
    <property type="entry name" value="Peptidase_C15-like"/>
</dbReference>
<dbReference type="InterPro" id="IPR029762">
    <property type="entry name" value="PGP-I_bact-type"/>
</dbReference>